<comment type="caution">
    <text evidence="3">The sequence shown here is derived from an EMBL/GenBank/DDBJ whole genome shotgun (WGS) entry which is preliminary data.</text>
</comment>
<keyword evidence="1" id="KW-0175">Coiled coil</keyword>
<dbReference type="Proteomes" id="UP000262325">
    <property type="component" value="Unassembled WGS sequence"/>
</dbReference>
<feature type="coiled-coil region" evidence="1">
    <location>
        <begin position="47"/>
        <end position="78"/>
    </location>
</feature>
<protein>
    <submittedName>
        <fullName evidence="3">Rubrerythrin</fullName>
    </submittedName>
</protein>
<dbReference type="GO" id="GO:0046872">
    <property type="term" value="F:metal ion binding"/>
    <property type="evidence" value="ECO:0007669"/>
    <property type="project" value="InterPro"/>
</dbReference>
<accession>A0A3D5Q974</accession>
<dbReference type="InterPro" id="IPR003251">
    <property type="entry name" value="Rr_diiron-bd_dom"/>
</dbReference>
<dbReference type="EMBL" id="DPPF01000037">
    <property type="protein sequence ID" value="HCW92377.1"/>
    <property type="molecule type" value="Genomic_DNA"/>
</dbReference>
<evidence type="ECO:0000313" key="3">
    <source>
        <dbReference type="EMBL" id="HCW92377.1"/>
    </source>
</evidence>
<sequence>MDKKQKKKSLEEMIEVVLFRIPKEIEAMRFYKSAAEKATDEAAKELFENLAAQEKGHEAELRRILNELKNQLNELKKEE</sequence>
<evidence type="ECO:0000313" key="4">
    <source>
        <dbReference type="Proteomes" id="UP000262325"/>
    </source>
</evidence>
<evidence type="ECO:0000259" key="2">
    <source>
        <dbReference type="Pfam" id="PF02915"/>
    </source>
</evidence>
<gene>
    <name evidence="3" type="ORF">DHM44_01710</name>
</gene>
<dbReference type="Pfam" id="PF02915">
    <property type="entry name" value="Rubrerythrin"/>
    <property type="match status" value="1"/>
</dbReference>
<proteinExistence type="predicted"/>
<dbReference type="RefSeq" id="WP_013886776.1">
    <property type="nucleotide sequence ID" value="NZ_JAAZVV010000117.1"/>
</dbReference>
<dbReference type="InterPro" id="IPR012347">
    <property type="entry name" value="Ferritin-like"/>
</dbReference>
<dbReference type="Gene3D" id="1.20.1260.10">
    <property type="match status" value="1"/>
</dbReference>
<reference evidence="3 4" key="1">
    <citation type="journal article" date="2018" name="Nat. Biotechnol.">
        <title>A standardized bacterial taxonomy based on genome phylogeny substantially revises the tree of life.</title>
        <authorList>
            <person name="Parks D.H."/>
            <person name="Chuvochina M."/>
            <person name="Waite D.W."/>
            <person name="Rinke C."/>
            <person name="Skarshewski A."/>
            <person name="Chaumeil P.A."/>
            <person name="Hugenholtz P."/>
        </authorList>
    </citation>
    <scope>NUCLEOTIDE SEQUENCE [LARGE SCALE GENOMIC DNA]</scope>
    <source>
        <strain evidence="3">UBA8672</strain>
    </source>
</reference>
<dbReference type="OMA" id="MFEYLAR"/>
<dbReference type="SUPFAM" id="SSF47240">
    <property type="entry name" value="Ferritin-like"/>
    <property type="match status" value="1"/>
</dbReference>
<evidence type="ECO:0000256" key="1">
    <source>
        <dbReference type="SAM" id="Coils"/>
    </source>
</evidence>
<name>A0A3D5Q974_FLESI</name>
<dbReference type="GO" id="GO:0016491">
    <property type="term" value="F:oxidoreductase activity"/>
    <property type="evidence" value="ECO:0007669"/>
    <property type="project" value="InterPro"/>
</dbReference>
<organism evidence="3 4">
    <name type="scientific">Flexistipes sinusarabici</name>
    <dbReference type="NCBI Taxonomy" id="2352"/>
    <lineage>
        <taxon>Bacteria</taxon>
        <taxon>Pseudomonadati</taxon>
        <taxon>Deferribacterota</taxon>
        <taxon>Deferribacteres</taxon>
        <taxon>Deferribacterales</taxon>
        <taxon>Flexistipitaceae</taxon>
        <taxon>Flexistipes</taxon>
    </lineage>
</organism>
<feature type="domain" description="Rubrerythrin diiron-binding" evidence="2">
    <location>
        <begin position="21"/>
        <end position="73"/>
    </location>
</feature>
<dbReference type="AlphaFoldDB" id="A0A3D5Q974"/>
<dbReference type="InterPro" id="IPR009078">
    <property type="entry name" value="Ferritin-like_SF"/>
</dbReference>